<evidence type="ECO:0000313" key="1">
    <source>
        <dbReference type="EMBL" id="KAK3269327.1"/>
    </source>
</evidence>
<sequence>MRRARSYGVVFRPEVFGDSDQPRCHHMDFRASLVMFPDIHSACHLPGLSDSPSDDEWLLPHVVVQPEDLRDTADGSGTPFSSSHISLAHAERLHDQAAPQMPLRGGSASAACRLMDPGTMASTSVKSPAR</sequence>
<accession>A0AAE0L2C8</accession>
<keyword evidence="2" id="KW-1185">Reference proteome</keyword>
<dbReference type="AlphaFoldDB" id="A0AAE0L2C8"/>
<comment type="caution">
    <text evidence="1">The sequence shown here is derived from an EMBL/GenBank/DDBJ whole genome shotgun (WGS) entry which is preliminary data.</text>
</comment>
<organism evidence="1 2">
    <name type="scientific">Cymbomonas tetramitiformis</name>
    <dbReference type="NCBI Taxonomy" id="36881"/>
    <lineage>
        <taxon>Eukaryota</taxon>
        <taxon>Viridiplantae</taxon>
        <taxon>Chlorophyta</taxon>
        <taxon>Pyramimonadophyceae</taxon>
        <taxon>Pyramimonadales</taxon>
        <taxon>Pyramimonadaceae</taxon>
        <taxon>Cymbomonas</taxon>
    </lineage>
</organism>
<proteinExistence type="predicted"/>
<gene>
    <name evidence="1" type="ORF">CYMTET_22228</name>
</gene>
<dbReference type="Proteomes" id="UP001190700">
    <property type="component" value="Unassembled WGS sequence"/>
</dbReference>
<protein>
    <submittedName>
        <fullName evidence="1">Uncharacterized protein</fullName>
    </submittedName>
</protein>
<reference evidence="1 2" key="1">
    <citation type="journal article" date="2015" name="Genome Biol. Evol.">
        <title>Comparative Genomics of a Bacterivorous Green Alga Reveals Evolutionary Causalities and Consequences of Phago-Mixotrophic Mode of Nutrition.</title>
        <authorList>
            <person name="Burns J.A."/>
            <person name="Paasch A."/>
            <person name="Narechania A."/>
            <person name="Kim E."/>
        </authorList>
    </citation>
    <scope>NUCLEOTIDE SEQUENCE [LARGE SCALE GENOMIC DNA]</scope>
    <source>
        <strain evidence="1 2">PLY_AMNH</strain>
    </source>
</reference>
<name>A0AAE0L2C8_9CHLO</name>
<evidence type="ECO:0000313" key="2">
    <source>
        <dbReference type="Proteomes" id="UP001190700"/>
    </source>
</evidence>
<dbReference type="EMBL" id="LGRX02011055">
    <property type="protein sequence ID" value="KAK3269327.1"/>
    <property type="molecule type" value="Genomic_DNA"/>
</dbReference>